<keyword evidence="1 2" id="KW-0378">Hydrolase</keyword>
<dbReference type="GO" id="GO:0034200">
    <property type="term" value="F:D-glycero-beta-D-manno-heptose 1,7-bisphosphate 7-phosphatase activity"/>
    <property type="evidence" value="ECO:0007669"/>
    <property type="project" value="UniProtKB-EC"/>
</dbReference>
<keyword evidence="1" id="KW-0963">Cytoplasm</keyword>
<dbReference type="SUPFAM" id="SSF56784">
    <property type="entry name" value="HAD-like"/>
    <property type="match status" value="1"/>
</dbReference>
<accession>A0ABR6RA78</accession>
<evidence type="ECO:0000256" key="1">
    <source>
        <dbReference type="PIRNR" id="PIRNR004682"/>
    </source>
</evidence>
<reference evidence="2 3" key="1">
    <citation type="submission" date="2020-08" db="EMBL/GenBank/DDBJ databases">
        <title>Functional genomics of gut bacteria from endangered species of beetles.</title>
        <authorList>
            <person name="Carlos-Shanley C."/>
        </authorList>
    </citation>
    <scope>NUCLEOTIDE SEQUENCE [LARGE SCALE GENOMIC DNA]</scope>
    <source>
        <strain evidence="2 3">S00124</strain>
    </source>
</reference>
<sequence length="188" mass="20201">MKLAIIERDGIVGQPVTGQLTGHHDWHVLPDAASGIARLNLSGWHVVLVANQPGLERGLYDCAALNDYHRQMYKDLAMVGAKVDAVFFCPHAPEDHCDCWAPQAALLRQITERFNTEAGKVAVVARSTELLQAAASLGACLHWIAPADAAAHPQCPSAQAAQHATLAQCTEVLLHWQPPRSPSQLAAA</sequence>
<dbReference type="PANTHER" id="PTHR42891:SF1">
    <property type="entry name" value="D-GLYCERO-BETA-D-MANNO-HEPTOSE-1,7-BISPHOSPHATE 7-PHOSPHATASE"/>
    <property type="match status" value="1"/>
</dbReference>
<dbReference type="PANTHER" id="PTHR42891">
    <property type="entry name" value="D-GLYCERO-BETA-D-MANNO-HEPTOSE-1,7-BISPHOSPHATE 7-PHOSPHATASE"/>
    <property type="match status" value="1"/>
</dbReference>
<keyword evidence="3" id="KW-1185">Reference proteome</keyword>
<comment type="caution">
    <text evidence="2">The sequence shown here is derived from an EMBL/GenBank/DDBJ whole genome shotgun (WGS) entry which is preliminary data.</text>
</comment>
<dbReference type="PIRSF" id="PIRSF004682">
    <property type="entry name" value="GmhB"/>
    <property type="match status" value="1"/>
</dbReference>
<dbReference type="InterPro" id="IPR036412">
    <property type="entry name" value="HAD-like_sf"/>
</dbReference>
<dbReference type="RefSeq" id="WP_184704120.1">
    <property type="nucleotide sequence ID" value="NZ_JACHKZ010000001.1"/>
</dbReference>
<evidence type="ECO:0000313" key="2">
    <source>
        <dbReference type="EMBL" id="MBB6576029.1"/>
    </source>
</evidence>
<dbReference type="InterPro" id="IPR023214">
    <property type="entry name" value="HAD_sf"/>
</dbReference>
<comment type="similarity">
    <text evidence="1">Belongs to the gmhB family.</text>
</comment>
<comment type="subcellular location">
    <subcellularLocation>
        <location evidence="1">Cytoplasm</location>
    </subcellularLocation>
</comment>
<proteinExistence type="inferred from homology"/>
<dbReference type="Gene3D" id="3.40.50.1000">
    <property type="entry name" value="HAD superfamily/HAD-like"/>
    <property type="match status" value="1"/>
</dbReference>
<organism evidence="2 3">
    <name type="scientific">Comamonas odontotermitis</name>
    <dbReference type="NCBI Taxonomy" id="379895"/>
    <lineage>
        <taxon>Bacteria</taxon>
        <taxon>Pseudomonadati</taxon>
        <taxon>Pseudomonadota</taxon>
        <taxon>Betaproteobacteria</taxon>
        <taxon>Burkholderiales</taxon>
        <taxon>Comamonadaceae</taxon>
        <taxon>Comamonas</taxon>
    </lineage>
</organism>
<gene>
    <name evidence="2" type="ORF">HNP33_000077</name>
</gene>
<keyword evidence="1" id="KW-0119">Carbohydrate metabolism</keyword>
<dbReference type="Proteomes" id="UP000562492">
    <property type="component" value="Unassembled WGS sequence"/>
</dbReference>
<dbReference type="InterPro" id="IPR004446">
    <property type="entry name" value="Heptose_bisP_phosphatase"/>
</dbReference>
<protein>
    <recommendedName>
        <fullName evidence="1">D,D-heptose 1,7-bisphosphate phosphatase</fullName>
        <ecNumber evidence="1">3.1.3.-</ecNumber>
    </recommendedName>
</protein>
<dbReference type="EMBL" id="JACHKZ010000001">
    <property type="protein sequence ID" value="MBB6576029.1"/>
    <property type="molecule type" value="Genomic_DNA"/>
</dbReference>
<name>A0ABR6RA78_9BURK</name>
<dbReference type="EC" id="3.1.3.-" evidence="1"/>
<evidence type="ECO:0000313" key="3">
    <source>
        <dbReference type="Proteomes" id="UP000562492"/>
    </source>
</evidence>